<reference evidence="1" key="2">
    <citation type="submission" date="2020-06" db="EMBL/GenBank/DDBJ databases">
        <title>Helianthus annuus Genome sequencing and assembly Release 2.</title>
        <authorList>
            <person name="Gouzy J."/>
            <person name="Langlade N."/>
            <person name="Munos S."/>
        </authorList>
    </citation>
    <scope>NUCLEOTIDE SEQUENCE</scope>
    <source>
        <tissue evidence="1">Leaves</tissue>
    </source>
</reference>
<gene>
    <name evidence="1" type="ORF">HanXRQr2_Chr10g0432651</name>
</gene>
<dbReference type="Proteomes" id="UP000215914">
    <property type="component" value="Unassembled WGS sequence"/>
</dbReference>
<reference evidence="1" key="1">
    <citation type="journal article" date="2017" name="Nature">
        <title>The sunflower genome provides insights into oil metabolism, flowering and Asterid evolution.</title>
        <authorList>
            <person name="Badouin H."/>
            <person name="Gouzy J."/>
            <person name="Grassa C.J."/>
            <person name="Murat F."/>
            <person name="Staton S.E."/>
            <person name="Cottret L."/>
            <person name="Lelandais-Briere C."/>
            <person name="Owens G.L."/>
            <person name="Carrere S."/>
            <person name="Mayjonade B."/>
            <person name="Legrand L."/>
            <person name="Gill N."/>
            <person name="Kane N.C."/>
            <person name="Bowers J.E."/>
            <person name="Hubner S."/>
            <person name="Bellec A."/>
            <person name="Berard A."/>
            <person name="Berges H."/>
            <person name="Blanchet N."/>
            <person name="Boniface M.C."/>
            <person name="Brunel D."/>
            <person name="Catrice O."/>
            <person name="Chaidir N."/>
            <person name="Claudel C."/>
            <person name="Donnadieu C."/>
            <person name="Faraut T."/>
            <person name="Fievet G."/>
            <person name="Helmstetter N."/>
            <person name="King M."/>
            <person name="Knapp S.J."/>
            <person name="Lai Z."/>
            <person name="Le Paslier M.C."/>
            <person name="Lippi Y."/>
            <person name="Lorenzon L."/>
            <person name="Mandel J.R."/>
            <person name="Marage G."/>
            <person name="Marchand G."/>
            <person name="Marquand E."/>
            <person name="Bret-Mestries E."/>
            <person name="Morien E."/>
            <person name="Nambeesan S."/>
            <person name="Nguyen T."/>
            <person name="Pegot-Espagnet P."/>
            <person name="Pouilly N."/>
            <person name="Raftis F."/>
            <person name="Sallet E."/>
            <person name="Schiex T."/>
            <person name="Thomas J."/>
            <person name="Vandecasteele C."/>
            <person name="Vares D."/>
            <person name="Vear F."/>
            <person name="Vautrin S."/>
            <person name="Crespi M."/>
            <person name="Mangin B."/>
            <person name="Burke J.M."/>
            <person name="Salse J."/>
            <person name="Munos S."/>
            <person name="Vincourt P."/>
            <person name="Rieseberg L.H."/>
            <person name="Langlade N.B."/>
        </authorList>
    </citation>
    <scope>NUCLEOTIDE SEQUENCE</scope>
    <source>
        <tissue evidence="1">Leaves</tissue>
    </source>
</reference>
<evidence type="ECO:0000313" key="1">
    <source>
        <dbReference type="EMBL" id="KAF5785775.1"/>
    </source>
</evidence>
<proteinExistence type="predicted"/>
<accession>A0A9K3HX10</accession>
<organism evidence="1 2">
    <name type="scientific">Helianthus annuus</name>
    <name type="common">Common sunflower</name>
    <dbReference type="NCBI Taxonomy" id="4232"/>
    <lineage>
        <taxon>Eukaryota</taxon>
        <taxon>Viridiplantae</taxon>
        <taxon>Streptophyta</taxon>
        <taxon>Embryophyta</taxon>
        <taxon>Tracheophyta</taxon>
        <taxon>Spermatophyta</taxon>
        <taxon>Magnoliopsida</taxon>
        <taxon>eudicotyledons</taxon>
        <taxon>Gunneridae</taxon>
        <taxon>Pentapetalae</taxon>
        <taxon>asterids</taxon>
        <taxon>campanulids</taxon>
        <taxon>Asterales</taxon>
        <taxon>Asteraceae</taxon>
        <taxon>Asteroideae</taxon>
        <taxon>Heliantheae alliance</taxon>
        <taxon>Heliantheae</taxon>
        <taxon>Helianthus</taxon>
    </lineage>
</organism>
<keyword evidence="2" id="KW-1185">Reference proteome</keyword>
<dbReference type="AlphaFoldDB" id="A0A9K3HX10"/>
<dbReference type="Gramene" id="mRNA:HanXRQr2_Chr10g0432651">
    <property type="protein sequence ID" value="CDS:HanXRQr2_Chr10g0432651.1"/>
    <property type="gene ID" value="HanXRQr2_Chr10g0432651"/>
</dbReference>
<name>A0A9K3HX10_HELAN</name>
<evidence type="ECO:0000313" key="2">
    <source>
        <dbReference type="Proteomes" id="UP000215914"/>
    </source>
</evidence>
<protein>
    <submittedName>
        <fullName evidence="1">Uncharacterized protein</fullName>
    </submittedName>
</protein>
<dbReference type="EMBL" id="MNCJ02000325">
    <property type="protein sequence ID" value="KAF5785775.1"/>
    <property type="molecule type" value="Genomic_DNA"/>
</dbReference>
<sequence length="86" mass="10231">MHSQVINHVLLYARITNQFMFTMIRMQFNVHITVSLHIGTSRIISHLIINYHSIHIYPSFDILLILRSNNYHNHHKYVSTHLSIHS</sequence>
<comment type="caution">
    <text evidence="1">The sequence shown here is derived from an EMBL/GenBank/DDBJ whole genome shotgun (WGS) entry which is preliminary data.</text>
</comment>